<dbReference type="PROSITE" id="PS50011">
    <property type="entry name" value="PROTEIN_KINASE_DOM"/>
    <property type="match status" value="1"/>
</dbReference>
<dbReference type="SUPFAM" id="SSF56112">
    <property type="entry name" value="Protein kinase-like (PK-like)"/>
    <property type="match status" value="1"/>
</dbReference>
<dbReference type="InterPro" id="IPR011009">
    <property type="entry name" value="Kinase-like_dom_sf"/>
</dbReference>
<dbReference type="EC" id="2.7.11.1" evidence="6"/>
<organism evidence="6">
    <name type="scientific">Candidatus Thiocaldithrix dubininis</name>
    <dbReference type="NCBI Taxonomy" id="3080823"/>
    <lineage>
        <taxon>Bacteria</taxon>
        <taxon>Pseudomonadati</taxon>
        <taxon>Pseudomonadota</taxon>
        <taxon>Gammaproteobacteria</taxon>
        <taxon>Thiotrichales</taxon>
        <taxon>Thiotrichaceae</taxon>
        <taxon>Candidatus Thiocaldithrix</taxon>
    </lineage>
</organism>
<evidence type="ECO:0000256" key="3">
    <source>
        <dbReference type="ARBA" id="ARBA00022777"/>
    </source>
</evidence>
<dbReference type="Pfam" id="PF00069">
    <property type="entry name" value="Pkinase"/>
    <property type="match status" value="1"/>
</dbReference>
<dbReference type="InterPro" id="IPR008271">
    <property type="entry name" value="Ser/Thr_kinase_AS"/>
</dbReference>
<evidence type="ECO:0000256" key="2">
    <source>
        <dbReference type="ARBA" id="ARBA00022741"/>
    </source>
</evidence>
<keyword evidence="4" id="KW-0067">ATP-binding</keyword>
<evidence type="ECO:0000259" key="5">
    <source>
        <dbReference type="PROSITE" id="PS50011"/>
    </source>
</evidence>
<dbReference type="KEGG" id="tdu:QJT80_04975"/>
<dbReference type="Gene3D" id="1.10.510.10">
    <property type="entry name" value="Transferase(Phosphotransferase) domain 1"/>
    <property type="match status" value="1"/>
</dbReference>
<accession>A0AA95KLE9</accession>
<name>A0AA95KLE9_9GAMM</name>
<dbReference type="GO" id="GO:0004674">
    <property type="term" value="F:protein serine/threonine kinase activity"/>
    <property type="evidence" value="ECO:0007669"/>
    <property type="project" value="UniProtKB-EC"/>
</dbReference>
<reference evidence="6" key="1">
    <citation type="journal article" date="2023" name="Int. J. Mol. Sci.">
        <title>Metagenomics Revealed a New Genus 'Candidatus Thiocaldithrix dubininis' gen. nov., sp. nov. and a New Species 'Candidatus Thiothrix putei' sp. nov. in the Family Thiotrichaceae, Some Members of Which Have Traits of Both Na+- and H+-Motive Energetics.</title>
        <authorList>
            <person name="Ravin N.V."/>
            <person name="Muntyan M.S."/>
            <person name="Smolyakov D.D."/>
            <person name="Rudenko T.S."/>
            <person name="Beletsky A.V."/>
            <person name="Mardanov A.V."/>
            <person name="Grabovich M.Y."/>
        </authorList>
    </citation>
    <scope>NUCLEOTIDE SEQUENCE</scope>
    <source>
        <strain evidence="6">GKL-01</strain>
    </source>
</reference>
<keyword evidence="1 6" id="KW-0808">Transferase</keyword>
<evidence type="ECO:0000256" key="4">
    <source>
        <dbReference type="ARBA" id="ARBA00022840"/>
    </source>
</evidence>
<gene>
    <name evidence="6" type="ORF">QJT80_04975</name>
</gene>
<dbReference type="SMART" id="SM00220">
    <property type="entry name" value="S_TKc"/>
    <property type="match status" value="1"/>
</dbReference>
<evidence type="ECO:0000256" key="1">
    <source>
        <dbReference type="ARBA" id="ARBA00022679"/>
    </source>
</evidence>
<dbReference type="InterPro" id="IPR000719">
    <property type="entry name" value="Prot_kinase_dom"/>
</dbReference>
<keyword evidence="3 6" id="KW-0418">Kinase</keyword>
<dbReference type="GO" id="GO:0005524">
    <property type="term" value="F:ATP binding"/>
    <property type="evidence" value="ECO:0007669"/>
    <property type="project" value="UniProtKB-KW"/>
</dbReference>
<dbReference type="PROSITE" id="PS00108">
    <property type="entry name" value="PROTEIN_KINASE_ST"/>
    <property type="match status" value="1"/>
</dbReference>
<dbReference type="PANTHER" id="PTHR43289:SF6">
    <property type="entry name" value="SERINE_THREONINE-PROTEIN KINASE NEKL-3"/>
    <property type="match status" value="1"/>
</dbReference>
<dbReference type="CDD" id="cd14014">
    <property type="entry name" value="STKc_PknB_like"/>
    <property type="match status" value="1"/>
</dbReference>
<dbReference type="PANTHER" id="PTHR43289">
    <property type="entry name" value="MITOGEN-ACTIVATED PROTEIN KINASE KINASE KINASE 20-RELATED"/>
    <property type="match status" value="1"/>
</dbReference>
<feature type="domain" description="Protein kinase" evidence="5">
    <location>
        <begin position="154"/>
        <end position="410"/>
    </location>
</feature>
<keyword evidence="2" id="KW-0547">Nucleotide-binding</keyword>
<dbReference type="Proteomes" id="UP001300672">
    <property type="component" value="Chromosome"/>
</dbReference>
<protein>
    <submittedName>
        <fullName evidence="6">Serine/threonine-protein kinase</fullName>
        <ecNumber evidence="6">2.7.11.1</ecNumber>
    </submittedName>
</protein>
<evidence type="ECO:0000313" key="6">
    <source>
        <dbReference type="EMBL" id="WGZ91833.1"/>
    </source>
</evidence>
<dbReference type="AlphaFoldDB" id="A0AA95KLE9"/>
<reference evidence="6" key="2">
    <citation type="submission" date="2023-04" db="EMBL/GenBank/DDBJ databases">
        <authorList>
            <person name="Beletskiy A.V."/>
            <person name="Mardanov A.V."/>
            <person name="Ravin N.V."/>
        </authorList>
    </citation>
    <scope>NUCLEOTIDE SEQUENCE</scope>
    <source>
        <strain evidence="6">GKL-01</strain>
    </source>
</reference>
<dbReference type="EMBL" id="CP124755">
    <property type="protein sequence ID" value="WGZ91833.1"/>
    <property type="molecule type" value="Genomic_DNA"/>
</dbReference>
<sequence length="410" mass="46872">MTQILDLSTSHPLVSSQPALTNVLLIEGNTPMRLDFEMALRKHLPNTLFNRLFAHQYLLNLTEIPWQGYDLIIIAYPFNVTQLTPLLNAIRQSKSAALVVVYTNTADEGRQLLQQGANSYQLFNETASSLTAKLDKLLEIKRATQQYPIQLKHWHLQELIHHSENALIYAVEDDQGKAAILKRFKLNMAKLSPALIDEFMQDVNTLQDLDQYGLVKIYETGIDHNSLYFVMEYIEGQTLKYWLEHSKISLEQRLDWFRQITEALKHIHNADLLHRDLKAANVFVRPDNSVVLLDFGMETQLLIKAGFLREDEIYCTPHYISPERILGENATVSSDLYALGVILYELLVGHRPFEANSLTEILKKHALSPIPSLPKPLAAFQPLLAGLLAKFPEDRLQSCEEVQQLLQRLP</sequence>
<proteinExistence type="predicted"/>